<dbReference type="InterPro" id="IPR036236">
    <property type="entry name" value="Znf_C2H2_sf"/>
</dbReference>
<dbReference type="GO" id="GO:0008270">
    <property type="term" value="F:zinc ion binding"/>
    <property type="evidence" value="ECO:0007669"/>
    <property type="project" value="UniProtKB-UniRule"/>
</dbReference>
<feature type="domain" description="C2H2-type" evidence="7">
    <location>
        <begin position="400"/>
        <end position="428"/>
    </location>
</feature>
<keyword evidence="2" id="KW-0677">Repeat</keyword>
<dbReference type="InterPro" id="IPR013087">
    <property type="entry name" value="Znf_C2H2_type"/>
</dbReference>
<feature type="domain" description="C2H2-type" evidence="7">
    <location>
        <begin position="548"/>
        <end position="575"/>
    </location>
</feature>
<dbReference type="EMBL" id="CAVLEF010000003">
    <property type="protein sequence ID" value="CAK1542359.1"/>
    <property type="molecule type" value="Genomic_DNA"/>
</dbReference>
<proteinExistence type="predicted"/>
<feature type="domain" description="C2H2-type" evidence="7">
    <location>
        <begin position="603"/>
        <end position="630"/>
    </location>
</feature>
<evidence type="ECO:0000256" key="5">
    <source>
        <dbReference type="PROSITE-ProRule" id="PRU00042"/>
    </source>
</evidence>
<dbReference type="PROSITE" id="PS50157">
    <property type="entry name" value="ZINC_FINGER_C2H2_2"/>
    <property type="match status" value="7"/>
</dbReference>
<dbReference type="Pfam" id="PF13912">
    <property type="entry name" value="zf-C2H2_6"/>
    <property type="match status" value="1"/>
</dbReference>
<feature type="binding site" evidence="6">
    <location>
        <position position="50"/>
    </location>
    <ligand>
        <name>Zn(2+)</name>
        <dbReference type="ChEBI" id="CHEBI:29105"/>
    </ligand>
</feature>
<dbReference type="Pfam" id="PF00096">
    <property type="entry name" value="zf-C2H2"/>
    <property type="match status" value="2"/>
</dbReference>
<keyword evidence="3 5" id="KW-0863">Zinc-finger</keyword>
<dbReference type="FunFam" id="3.30.160.60:FF:000478">
    <property type="entry name" value="Zinc finger protein 133"/>
    <property type="match status" value="1"/>
</dbReference>
<dbReference type="AlphaFoldDB" id="A0AAV1IYY9"/>
<dbReference type="Pfam" id="PF07776">
    <property type="entry name" value="zf-AD"/>
    <property type="match status" value="1"/>
</dbReference>
<name>A0AAV1IYY9_9NEOP</name>
<evidence type="ECO:0000313" key="10">
    <source>
        <dbReference type="Proteomes" id="UP001497472"/>
    </source>
</evidence>
<feature type="binding site" evidence="6">
    <location>
        <position position="11"/>
    </location>
    <ligand>
        <name>Zn(2+)</name>
        <dbReference type="ChEBI" id="CHEBI:29105"/>
    </ligand>
</feature>
<keyword evidence="4 6" id="KW-0862">Zinc</keyword>
<evidence type="ECO:0000256" key="4">
    <source>
        <dbReference type="ARBA" id="ARBA00022833"/>
    </source>
</evidence>
<dbReference type="InterPro" id="IPR012934">
    <property type="entry name" value="Znf_AD"/>
</dbReference>
<accession>A0AAV1IYY9</accession>
<feature type="domain" description="C2H2-type" evidence="7">
    <location>
        <begin position="631"/>
        <end position="659"/>
    </location>
</feature>
<sequence length="679" mass="78995">MKTPLEACRVCLEMNVKLIYLTRHSALNRCFECVTGSSLKSKPGLPSYICFECEALLRKFYKFKQQTMKVEKILVAIIQRFGELDKDSILGIDRKSFNIESRFSTLNLLSINIYPLDSKTENTIDSNEKNHETIPDTNKIEIKEESFYQTSSVGAVTTLEQGIDDALDEEAIETLNDWISDDEPLYLHISDKKKDNDPKSDITALPIKEDVEADAETKKRKLKRRKQKVKLQKVERVQRRGTLRTVMNYPKDSVDIVDIKNFVTYVNLTLEEQIEEVEKRKESDNYKNSVFKCDLCYKGFLYEEAWQHHMKKHDKSAGSVECVICKLRFKSQQTLNKHLTGHTDKYLCNACPYVSRHKSQARNHVLWHQGIMYKCPYCDEMISKWTSYLSHVRIKHRSDYVCALCGFSFVSEVGLSQHKSLKHKDDTEPVGTDNSEKEPFCSLCEIKFASSEAYNRHTLTSIKHKQTTDNKIGCLDCGEAFSTAEEMRSHTRLMHKKKKWPHLLKKKDNRTWPIACMHCSEEIPDARTYWAHFRRYHPDKEYPVEKKHMCDICGKSYRSNAFLNYHKLTHLEQRCFKCECGKAFFNNGNLQMHKKTHSEERPYVCSVCGKGFKCKGALDRHFRGHTGVKPYKCEVCGKAFSQSNSCKVHVRTVHLKEPSPYISRSRLEKRNKVTERPVV</sequence>
<reference evidence="9 10" key="1">
    <citation type="submission" date="2023-11" db="EMBL/GenBank/DDBJ databases">
        <authorList>
            <person name="Okamura Y."/>
        </authorList>
    </citation>
    <scope>NUCLEOTIDE SEQUENCE [LARGE SCALE GENOMIC DNA]</scope>
</reference>
<dbReference type="Gene3D" id="3.30.160.60">
    <property type="entry name" value="Classic Zinc Finger"/>
    <property type="match status" value="7"/>
</dbReference>
<dbReference type="Pfam" id="PF12874">
    <property type="entry name" value="zf-met"/>
    <property type="match status" value="2"/>
</dbReference>
<comment type="caution">
    <text evidence="9">The sequence shown here is derived from an EMBL/GenBank/DDBJ whole genome shotgun (WGS) entry which is preliminary data.</text>
</comment>
<evidence type="ECO:0000259" key="8">
    <source>
        <dbReference type="PROSITE" id="PS51915"/>
    </source>
</evidence>
<gene>
    <name evidence="9" type="ORF">LNINA_LOCUS2263</name>
</gene>
<protein>
    <submittedName>
        <fullName evidence="9">Uncharacterized protein</fullName>
    </submittedName>
</protein>
<keyword evidence="1 6" id="KW-0479">Metal-binding</keyword>
<evidence type="ECO:0000256" key="3">
    <source>
        <dbReference type="ARBA" id="ARBA00022771"/>
    </source>
</evidence>
<dbReference type="SUPFAM" id="SSF57667">
    <property type="entry name" value="beta-beta-alpha zinc fingers"/>
    <property type="match status" value="4"/>
</dbReference>
<evidence type="ECO:0000256" key="2">
    <source>
        <dbReference type="ARBA" id="ARBA00022737"/>
    </source>
</evidence>
<evidence type="ECO:0000259" key="7">
    <source>
        <dbReference type="PROSITE" id="PS50157"/>
    </source>
</evidence>
<dbReference type="GO" id="GO:0005634">
    <property type="term" value="C:nucleus"/>
    <property type="evidence" value="ECO:0007669"/>
    <property type="project" value="InterPro"/>
</dbReference>
<feature type="domain" description="C2H2-type" evidence="7">
    <location>
        <begin position="573"/>
        <end position="602"/>
    </location>
</feature>
<feature type="binding site" evidence="6">
    <location>
        <position position="53"/>
    </location>
    <ligand>
        <name>Zn(2+)</name>
        <dbReference type="ChEBI" id="CHEBI:29105"/>
    </ligand>
</feature>
<evidence type="ECO:0000256" key="6">
    <source>
        <dbReference type="PROSITE-ProRule" id="PRU01263"/>
    </source>
</evidence>
<dbReference type="GO" id="GO:0010468">
    <property type="term" value="P:regulation of gene expression"/>
    <property type="evidence" value="ECO:0007669"/>
    <property type="project" value="TreeGrafter"/>
</dbReference>
<dbReference type="PROSITE" id="PS51915">
    <property type="entry name" value="ZAD"/>
    <property type="match status" value="1"/>
</dbReference>
<dbReference type="SUPFAM" id="SSF57716">
    <property type="entry name" value="Glucocorticoid receptor-like (DNA-binding domain)"/>
    <property type="match status" value="1"/>
</dbReference>
<dbReference type="PANTHER" id="PTHR24403">
    <property type="entry name" value="ZINC FINGER PROTEIN"/>
    <property type="match status" value="1"/>
</dbReference>
<feature type="domain" description="ZAD" evidence="8">
    <location>
        <begin position="6"/>
        <end position="77"/>
    </location>
</feature>
<dbReference type="FunFam" id="3.30.160.60:FF:000176">
    <property type="entry name" value="zinc finger protein 70"/>
    <property type="match status" value="1"/>
</dbReference>
<dbReference type="SMART" id="SM00868">
    <property type="entry name" value="zf-AD"/>
    <property type="match status" value="1"/>
</dbReference>
<dbReference type="SMART" id="SM00355">
    <property type="entry name" value="ZnF_C2H2"/>
    <property type="match status" value="12"/>
</dbReference>
<keyword evidence="10" id="KW-1185">Reference proteome</keyword>
<evidence type="ECO:0000256" key="1">
    <source>
        <dbReference type="ARBA" id="ARBA00022723"/>
    </source>
</evidence>
<evidence type="ECO:0000313" key="9">
    <source>
        <dbReference type="EMBL" id="CAK1542359.1"/>
    </source>
</evidence>
<feature type="domain" description="C2H2-type" evidence="7">
    <location>
        <begin position="291"/>
        <end position="318"/>
    </location>
</feature>
<dbReference type="Proteomes" id="UP001497472">
    <property type="component" value="Unassembled WGS sequence"/>
</dbReference>
<dbReference type="PROSITE" id="PS00028">
    <property type="entry name" value="ZINC_FINGER_C2H2_1"/>
    <property type="match status" value="9"/>
</dbReference>
<dbReference type="PANTHER" id="PTHR24403:SF67">
    <property type="entry name" value="FI01116P-RELATED"/>
    <property type="match status" value="1"/>
</dbReference>
<organism evidence="9 10">
    <name type="scientific">Leptosia nina</name>
    <dbReference type="NCBI Taxonomy" id="320188"/>
    <lineage>
        <taxon>Eukaryota</taxon>
        <taxon>Metazoa</taxon>
        <taxon>Ecdysozoa</taxon>
        <taxon>Arthropoda</taxon>
        <taxon>Hexapoda</taxon>
        <taxon>Insecta</taxon>
        <taxon>Pterygota</taxon>
        <taxon>Neoptera</taxon>
        <taxon>Endopterygota</taxon>
        <taxon>Lepidoptera</taxon>
        <taxon>Glossata</taxon>
        <taxon>Ditrysia</taxon>
        <taxon>Papilionoidea</taxon>
        <taxon>Pieridae</taxon>
        <taxon>Pierinae</taxon>
        <taxon>Leptosia</taxon>
    </lineage>
</organism>
<feature type="domain" description="C2H2-type" evidence="7">
    <location>
        <begin position="472"/>
        <end position="500"/>
    </location>
</feature>
<dbReference type="InterPro" id="IPR050688">
    <property type="entry name" value="Zinc_finger/UBP_domain"/>
</dbReference>
<feature type="binding site" evidence="6">
    <location>
        <position position="8"/>
    </location>
    <ligand>
        <name>Zn(2+)</name>
        <dbReference type="ChEBI" id="CHEBI:29105"/>
    </ligand>
</feature>